<dbReference type="OrthoDB" id="3068835at2759"/>
<sequence length="102" mass="10701">MLSSPPFQDLSLAGTVLGLTPIPATGLVSLGVSARSVGASIAIARVRIARYLVRANKDYFVPRSLHVCIANKKVIPEITKQPAKAPILAIFEGVDPGNTPPV</sequence>
<reference evidence="1" key="1">
    <citation type="submission" date="2021-03" db="EMBL/GenBank/DDBJ databases">
        <authorList>
            <person name="Tagirdzhanova G."/>
        </authorList>
    </citation>
    <scope>NUCLEOTIDE SEQUENCE</scope>
</reference>
<dbReference type="Proteomes" id="UP000664521">
    <property type="component" value="Unassembled WGS sequence"/>
</dbReference>
<dbReference type="AlphaFoldDB" id="A0A8H3F061"/>
<evidence type="ECO:0000313" key="2">
    <source>
        <dbReference type="Proteomes" id="UP000664521"/>
    </source>
</evidence>
<proteinExistence type="predicted"/>
<organism evidence="1 2">
    <name type="scientific">Heterodermia speciosa</name>
    <dbReference type="NCBI Taxonomy" id="116794"/>
    <lineage>
        <taxon>Eukaryota</taxon>
        <taxon>Fungi</taxon>
        <taxon>Dikarya</taxon>
        <taxon>Ascomycota</taxon>
        <taxon>Pezizomycotina</taxon>
        <taxon>Lecanoromycetes</taxon>
        <taxon>OSLEUM clade</taxon>
        <taxon>Lecanoromycetidae</taxon>
        <taxon>Caliciales</taxon>
        <taxon>Physciaceae</taxon>
        <taxon>Heterodermia</taxon>
    </lineage>
</organism>
<dbReference type="EMBL" id="CAJPDS010000016">
    <property type="protein sequence ID" value="CAF9915867.1"/>
    <property type="molecule type" value="Genomic_DNA"/>
</dbReference>
<name>A0A8H3F061_9LECA</name>
<comment type="caution">
    <text evidence="1">The sequence shown here is derived from an EMBL/GenBank/DDBJ whole genome shotgun (WGS) entry which is preliminary data.</text>
</comment>
<accession>A0A8H3F061</accession>
<protein>
    <submittedName>
        <fullName evidence="1">Uncharacterized protein</fullName>
    </submittedName>
</protein>
<gene>
    <name evidence="1" type="ORF">HETSPECPRED_002605</name>
</gene>
<keyword evidence="2" id="KW-1185">Reference proteome</keyword>
<evidence type="ECO:0000313" key="1">
    <source>
        <dbReference type="EMBL" id="CAF9915867.1"/>
    </source>
</evidence>